<proteinExistence type="predicted"/>
<name>E3NMZ4_CAERE</name>
<reference evidence="1" key="1">
    <citation type="submission" date="2007-07" db="EMBL/GenBank/DDBJ databases">
        <title>PCAP assembly of the Caenorhabditis remanei genome.</title>
        <authorList>
            <consortium name="The Caenorhabditis remanei Sequencing Consortium"/>
            <person name="Wilson R.K."/>
        </authorList>
    </citation>
    <scope>NUCLEOTIDE SEQUENCE [LARGE SCALE GENOMIC DNA]</scope>
    <source>
        <strain evidence="1">PB4641</strain>
    </source>
</reference>
<keyword evidence="2" id="KW-1185">Reference proteome</keyword>
<dbReference type="AlphaFoldDB" id="E3NMZ4"/>
<accession>E3NMZ4</accession>
<dbReference type="EMBL" id="DS269132">
    <property type="protein sequence ID" value="EFP09779.1"/>
    <property type="molecule type" value="Genomic_DNA"/>
</dbReference>
<protein>
    <submittedName>
        <fullName evidence="1">Uncharacterized protein</fullName>
    </submittedName>
</protein>
<evidence type="ECO:0000313" key="2">
    <source>
        <dbReference type="Proteomes" id="UP000008281"/>
    </source>
</evidence>
<dbReference type="HOGENOM" id="CLU_2640481_0_0_1"/>
<gene>
    <name evidence="1" type="ORF">CRE_26863</name>
</gene>
<sequence length="77" mass="8636">MASGVSTQYGGCFHYRRTEKGKTSSSVLIIGIERLSPPKGLVTLFNEIQHAKEEIYVSNYLVKFCFVAVPFFRSSTL</sequence>
<dbReference type="Proteomes" id="UP000008281">
    <property type="component" value="Unassembled WGS sequence"/>
</dbReference>
<dbReference type="InParanoid" id="E3NMZ4"/>
<evidence type="ECO:0000313" key="1">
    <source>
        <dbReference type="EMBL" id="EFP09779.1"/>
    </source>
</evidence>
<organism evidence="2">
    <name type="scientific">Caenorhabditis remanei</name>
    <name type="common">Caenorhabditis vulgaris</name>
    <dbReference type="NCBI Taxonomy" id="31234"/>
    <lineage>
        <taxon>Eukaryota</taxon>
        <taxon>Metazoa</taxon>
        <taxon>Ecdysozoa</taxon>
        <taxon>Nematoda</taxon>
        <taxon>Chromadorea</taxon>
        <taxon>Rhabditida</taxon>
        <taxon>Rhabditina</taxon>
        <taxon>Rhabditomorpha</taxon>
        <taxon>Rhabditoidea</taxon>
        <taxon>Rhabditidae</taxon>
        <taxon>Peloderinae</taxon>
        <taxon>Caenorhabditis</taxon>
    </lineage>
</organism>